<sequence length="239" mass="25424">MKIFHAHTPDAFLRVLPRLLGDAPRRCILLVAFAEGHTCGLLRFDLPRRSGQTDVYDGAFGLLGAAARSPSAASGDPGEAEHRHLTEAEHRNLTEAERGPGDPVSAKTGSNDTPEVEPGPPAESTGSADSSGSADPEQEWARALDNRARAMIGVFCRIPHADSILPVVYTDRSIGRIRAASSLPWRDFVGEVLTHAEIAGYTVRDALVVSGAHWGHYLAAPGTRAVQRLGLPTEASPDG</sequence>
<evidence type="ECO:0000313" key="3">
    <source>
        <dbReference type="Proteomes" id="UP000269438"/>
    </source>
</evidence>
<dbReference type="OrthoDB" id="4954868at2"/>
<gene>
    <name evidence="2" type="ORF">D9V34_08550</name>
</gene>
<protein>
    <recommendedName>
        <fullName evidence="4">DUF4192 family protein</fullName>
    </recommendedName>
</protein>
<dbReference type="RefSeq" id="WP_121688390.1">
    <property type="nucleotide sequence ID" value="NZ_RCUY01000005.1"/>
</dbReference>
<dbReference type="EMBL" id="RCUY01000005">
    <property type="protein sequence ID" value="RLP83265.1"/>
    <property type="molecule type" value="Genomic_DNA"/>
</dbReference>
<feature type="compositionally biased region" description="Low complexity" evidence="1">
    <location>
        <begin position="126"/>
        <end position="135"/>
    </location>
</feature>
<name>A0A3L7ATF3_9MICO</name>
<organism evidence="2 3">
    <name type="scientific">Mycetocola lacteus</name>
    <dbReference type="NCBI Taxonomy" id="76637"/>
    <lineage>
        <taxon>Bacteria</taxon>
        <taxon>Bacillati</taxon>
        <taxon>Actinomycetota</taxon>
        <taxon>Actinomycetes</taxon>
        <taxon>Micrococcales</taxon>
        <taxon>Microbacteriaceae</taxon>
        <taxon>Mycetocola</taxon>
    </lineage>
</organism>
<reference evidence="2 3" key="1">
    <citation type="submission" date="2018-10" db="EMBL/GenBank/DDBJ databases">
        <authorList>
            <person name="Li J."/>
        </authorList>
    </citation>
    <scope>NUCLEOTIDE SEQUENCE [LARGE SCALE GENOMIC DNA]</scope>
    <source>
        <strain evidence="2 3">JCM 11654</strain>
    </source>
</reference>
<evidence type="ECO:0008006" key="4">
    <source>
        <dbReference type="Google" id="ProtNLM"/>
    </source>
</evidence>
<evidence type="ECO:0000256" key="1">
    <source>
        <dbReference type="SAM" id="MobiDB-lite"/>
    </source>
</evidence>
<proteinExistence type="predicted"/>
<accession>A0A3L7ATF3</accession>
<comment type="caution">
    <text evidence="2">The sequence shown here is derived from an EMBL/GenBank/DDBJ whole genome shotgun (WGS) entry which is preliminary data.</text>
</comment>
<dbReference type="Proteomes" id="UP000269438">
    <property type="component" value="Unassembled WGS sequence"/>
</dbReference>
<feature type="compositionally biased region" description="Basic and acidic residues" evidence="1">
    <location>
        <begin position="90"/>
        <end position="100"/>
    </location>
</feature>
<keyword evidence="3" id="KW-1185">Reference proteome</keyword>
<evidence type="ECO:0000313" key="2">
    <source>
        <dbReference type="EMBL" id="RLP83265.1"/>
    </source>
</evidence>
<dbReference type="AlphaFoldDB" id="A0A3L7ATF3"/>
<feature type="region of interest" description="Disordered" evidence="1">
    <location>
        <begin position="90"/>
        <end position="139"/>
    </location>
</feature>